<evidence type="ECO:0008006" key="4">
    <source>
        <dbReference type="Google" id="ProtNLM"/>
    </source>
</evidence>
<dbReference type="EMBL" id="VLPK01000003">
    <property type="protein sequence ID" value="TSJ39719.1"/>
    <property type="molecule type" value="Genomic_DNA"/>
</dbReference>
<evidence type="ECO:0000256" key="1">
    <source>
        <dbReference type="SAM" id="SignalP"/>
    </source>
</evidence>
<accession>A0A556MIN0</accession>
<keyword evidence="3" id="KW-1185">Reference proteome</keyword>
<gene>
    <name evidence="2" type="ORF">FO440_18450</name>
</gene>
<keyword evidence="1" id="KW-0732">Signal</keyword>
<organism evidence="2 3">
    <name type="scientific">Mucilaginibacter corticis</name>
    <dbReference type="NCBI Taxonomy" id="2597670"/>
    <lineage>
        <taxon>Bacteria</taxon>
        <taxon>Pseudomonadati</taxon>
        <taxon>Bacteroidota</taxon>
        <taxon>Sphingobacteriia</taxon>
        <taxon>Sphingobacteriales</taxon>
        <taxon>Sphingobacteriaceae</taxon>
        <taxon>Mucilaginibacter</taxon>
    </lineage>
</organism>
<comment type="caution">
    <text evidence="2">The sequence shown here is derived from an EMBL/GenBank/DDBJ whole genome shotgun (WGS) entry which is preliminary data.</text>
</comment>
<evidence type="ECO:0000313" key="3">
    <source>
        <dbReference type="Proteomes" id="UP000318733"/>
    </source>
</evidence>
<dbReference type="AlphaFoldDB" id="A0A556MIN0"/>
<dbReference type="OrthoDB" id="1243758at2"/>
<protein>
    <recommendedName>
        <fullName evidence="4">Plasmid transfer protein</fullName>
    </recommendedName>
</protein>
<sequence>MKNLMLLVCCLCAGNAFAQELVVDPVTSAAIVGNTMSINGQLGTTNDRLSLIQKGQLAVTGQLVIVNDMQNKIYKGLSEVASVINNLSTIKEIAECGTDIVNDVGQAVQLAKTDPVLLLFAEQGARDFETRAAVLAADVSAFVLKGGSDNLMDSGERSKMLNHIADELRILRGIAYGMGRSMYWAKLNGIFRSLNPWAAWQNQDVRIANDVLNNAKYLKP</sequence>
<dbReference type="Proteomes" id="UP000318733">
    <property type="component" value="Unassembled WGS sequence"/>
</dbReference>
<dbReference type="RefSeq" id="WP_144249756.1">
    <property type="nucleotide sequence ID" value="NZ_VLPK01000003.1"/>
</dbReference>
<feature type="signal peptide" evidence="1">
    <location>
        <begin position="1"/>
        <end position="18"/>
    </location>
</feature>
<feature type="chain" id="PRO_5021914299" description="Plasmid transfer protein" evidence="1">
    <location>
        <begin position="19"/>
        <end position="220"/>
    </location>
</feature>
<name>A0A556MIN0_9SPHI</name>
<reference evidence="2 3" key="1">
    <citation type="submission" date="2019-07" db="EMBL/GenBank/DDBJ databases">
        <authorList>
            <person name="Huq M.A."/>
        </authorList>
    </citation>
    <scope>NUCLEOTIDE SEQUENCE [LARGE SCALE GENOMIC DNA]</scope>
    <source>
        <strain evidence="2 3">MAH-19</strain>
    </source>
</reference>
<proteinExistence type="predicted"/>
<evidence type="ECO:0000313" key="2">
    <source>
        <dbReference type="EMBL" id="TSJ39719.1"/>
    </source>
</evidence>